<name>A0ABM6PK90_9MICO</name>
<feature type="transmembrane region" description="Helical" evidence="6">
    <location>
        <begin position="392"/>
        <end position="410"/>
    </location>
</feature>
<evidence type="ECO:0000256" key="2">
    <source>
        <dbReference type="ARBA" id="ARBA00008974"/>
    </source>
</evidence>
<dbReference type="EMBL" id="CP023482">
    <property type="protein sequence ID" value="ATH95666.1"/>
    <property type="molecule type" value="Genomic_DNA"/>
</dbReference>
<reference evidence="7" key="2">
    <citation type="submission" date="2017-09" db="EMBL/GenBank/DDBJ databases">
        <authorList>
            <person name="Yu W.S."/>
            <person name="Kim M.-h."/>
            <person name="Kim J.-K."/>
            <person name="Lee K.-M."/>
            <person name="Hwang K.-J."/>
        </authorList>
    </citation>
    <scope>NUCLEOTIDE SEQUENCE</scope>
    <source>
        <strain evidence="7">32T</strain>
    </source>
</reference>
<comment type="similarity">
    <text evidence="2">Belongs to the purine-cytosine permease (2.A.39) family.</text>
</comment>
<evidence type="ECO:0000256" key="3">
    <source>
        <dbReference type="ARBA" id="ARBA00022692"/>
    </source>
</evidence>
<evidence type="ECO:0000256" key="6">
    <source>
        <dbReference type="SAM" id="Phobius"/>
    </source>
</evidence>
<evidence type="ECO:0000256" key="4">
    <source>
        <dbReference type="ARBA" id="ARBA00022989"/>
    </source>
</evidence>
<dbReference type="PANTHER" id="PTHR30569">
    <property type="entry name" value="CYTOSINE TRANSPORTER CODB"/>
    <property type="match status" value="1"/>
</dbReference>
<dbReference type="InterPro" id="IPR001248">
    <property type="entry name" value="Pur-cyt_permease"/>
</dbReference>
<reference evidence="7 9" key="1">
    <citation type="journal article" date="2016" name="Int. J. Syst. Evol. Microbiol.">
        <title>Dermabacter jinjuensis sp. nov., a novel species of the genus Dermabacter isolated from a clinical specimen.</title>
        <authorList>
            <person name="Park Y.K."/>
            <person name="Lee K.M."/>
            <person name="Lee W.K."/>
            <person name="Cho M.J."/>
            <person name="Lee H.S."/>
            <person name="Cho Y.G."/>
            <person name="Lee Y.C."/>
            <person name="Lee W.K."/>
            <person name="Seong W.K."/>
            <person name="Hwang K.J."/>
        </authorList>
    </citation>
    <scope>NUCLEOTIDE SEQUENCE [LARGE SCALE GENOMIC DNA]</scope>
    <source>
        <strain evidence="7 9">32T</strain>
    </source>
</reference>
<feature type="transmembrane region" description="Helical" evidence="6">
    <location>
        <begin position="287"/>
        <end position="310"/>
    </location>
</feature>
<sequence>MSTTAPERPATTPIIASPAIDETAVTASGSAPIEANGHDADFSFTPVPASARHGFWAVGFVMLGFTFFSASMSVGAKIGNGLDLGGFVWATTLGGLVLAIYTGGLAYLGAKTGMGLDLLARRAFGRRGSLLASALVGLTQMGWFGVGVAMLGIPVADLLHISPWWIVIAAGAAMTASAYFGMKAIEVVSFISVPLIAILGTYSMVTATSKAGGLVEVFGDGSMPIVTGIGMVVGSFISGGTATPNFTRFARSAKVAVITTVIAFFLGNTLMFSFGAVGGAFTGKDDIFYVMIAQGLAIPAILVLGANIWTTNNNALYTSGLGFSNITRVRTRPMTLIAGIFGTVSALWLYDNFVGWLSFLNAALPPIGAILIADFLVRKHAYADSSDAEQTVAWHAVVGVIAGGLVGYFVPWGISALNAVAVAVAIHLVGVALTKRR</sequence>
<dbReference type="EMBL" id="CP023482">
    <property type="protein sequence ID" value="ATH97500.1"/>
    <property type="molecule type" value="Genomic_DNA"/>
</dbReference>
<keyword evidence="4 6" id="KW-1133">Transmembrane helix</keyword>
<feature type="transmembrane region" description="Helical" evidence="6">
    <location>
        <begin position="416"/>
        <end position="434"/>
    </location>
</feature>
<feature type="transmembrane region" description="Helical" evidence="6">
    <location>
        <begin position="331"/>
        <end position="350"/>
    </location>
</feature>
<dbReference type="Proteomes" id="UP000815698">
    <property type="component" value="Chromosome"/>
</dbReference>
<feature type="transmembrane region" description="Helical" evidence="6">
    <location>
        <begin position="130"/>
        <end position="155"/>
    </location>
</feature>
<feature type="transmembrane region" description="Helical" evidence="6">
    <location>
        <begin position="55"/>
        <end position="75"/>
    </location>
</feature>
<comment type="subcellular location">
    <subcellularLocation>
        <location evidence="1">Membrane</location>
        <topology evidence="1">Multi-pass membrane protein</topology>
    </subcellularLocation>
</comment>
<keyword evidence="5 6" id="KW-0472">Membrane</keyword>
<feature type="transmembrane region" description="Helical" evidence="6">
    <location>
        <begin position="161"/>
        <end position="180"/>
    </location>
</feature>
<keyword evidence="9" id="KW-1185">Reference proteome</keyword>
<feature type="transmembrane region" description="Helical" evidence="6">
    <location>
        <begin position="187"/>
        <end position="205"/>
    </location>
</feature>
<proteinExistence type="inferred from homology"/>
<feature type="transmembrane region" description="Helical" evidence="6">
    <location>
        <begin position="255"/>
        <end position="281"/>
    </location>
</feature>
<dbReference type="CDD" id="cd11484">
    <property type="entry name" value="SLC-NCS1sbd_CobB-like"/>
    <property type="match status" value="1"/>
</dbReference>
<dbReference type="NCBIfam" id="NF008241">
    <property type="entry name" value="PRK11017.1"/>
    <property type="match status" value="1"/>
</dbReference>
<accession>A0ABM6PK90</accession>
<evidence type="ECO:0000313" key="7">
    <source>
        <dbReference type="EMBL" id="ATH95666.1"/>
    </source>
</evidence>
<gene>
    <name evidence="7" type="ORF">COP05_00025</name>
    <name evidence="8" type="ORF">COP05_10840</name>
</gene>
<protein>
    <submittedName>
        <fullName evidence="7">Cytosine permease</fullName>
    </submittedName>
</protein>
<feature type="transmembrane region" description="Helical" evidence="6">
    <location>
        <begin position="87"/>
        <end position="109"/>
    </location>
</feature>
<feature type="transmembrane region" description="Helical" evidence="6">
    <location>
        <begin position="225"/>
        <end position="243"/>
    </location>
</feature>
<dbReference type="PANTHER" id="PTHR30569:SF0">
    <property type="entry name" value="CYTOSINE PERMEASE"/>
    <property type="match status" value="1"/>
</dbReference>
<dbReference type="RefSeq" id="WP_096882279.1">
    <property type="nucleotide sequence ID" value="NZ_CP023482.1"/>
</dbReference>
<keyword evidence="3 6" id="KW-0812">Transmembrane</keyword>
<dbReference type="InterPro" id="IPR030191">
    <property type="entry name" value="CodB"/>
</dbReference>
<dbReference type="Gene3D" id="1.10.4160.10">
    <property type="entry name" value="Hydantoin permease"/>
    <property type="match status" value="1"/>
</dbReference>
<evidence type="ECO:0000256" key="1">
    <source>
        <dbReference type="ARBA" id="ARBA00004141"/>
    </source>
</evidence>
<organism evidence="7 9">
    <name type="scientific">Dermabacter jinjuensis</name>
    <dbReference type="NCBI Taxonomy" id="1667168"/>
    <lineage>
        <taxon>Bacteria</taxon>
        <taxon>Bacillati</taxon>
        <taxon>Actinomycetota</taxon>
        <taxon>Actinomycetes</taxon>
        <taxon>Micrococcales</taxon>
        <taxon>Dermabacteraceae</taxon>
        <taxon>Dermabacter</taxon>
    </lineage>
</organism>
<feature type="transmembrane region" description="Helical" evidence="6">
    <location>
        <begin position="356"/>
        <end position="377"/>
    </location>
</feature>
<dbReference type="Pfam" id="PF02133">
    <property type="entry name" value="Transp_cyt_pur"/>
    <property type="match status" value="1"/>
</dbReference>
<evidence type="ECO:0000313" key="9">
    <source>
        <dbReference type="Proteomes" id="UP000815698"/>
    </source>
</evidence>
<evidence type="ECO:0000313" key="8">
    <source>
        <dbReference type="EMBL" id="ATH97500.1"/>
    </source>
</evidence>
<evidence type="ECO:0000256" key="5">
    <source>
        <dbReference type="ARBA" id="ARBA00023136"/>
    </source>
</evidence>